<feature type="region of interest" description="Disordered" evidence="1">
    <location>
        <begin position="62"/>
        <end position="102"/>
    </location>
</feature>
<evidence type="ECO:0000313" key="3">
    <source>
        <dbReference type="Proteomes" id="UP001293254"/>
    </source>
</evidence>
<accession>A0AAE1YKT6</accession>
<name>A0AAE1YKT6_9LAMI</name>
<dbReference type="Proteomes" id="UP001293254">
    <property type="component" value="Unassembled WGS sequence"/>
</dbReference>
<evidence type="ECO:0000313" key="2">
    <source>
        <dbReference type="EMBL" id="KAK4431844.1"/>
    </source>
</evidence>
<evidence type="ECO:0000256" key="1">
    <source>
        <dbReference type="SAM" id="MobiDB-lite"/>
    </source>
</evidence>
<comment type="caution">
    <text evidence="2">The sequence shown here is derived from an EMBL/GenBank/DDBJ whole genome shotgun (WGS) entry which is preliminary data.</text>
</comment>
<organism evidence="2 3">
    <name type="scientific">Sesamum alatum</name>
    <dbReference type="NCBI Taxonomy" id="300844"/>
    <lineage>
        <taxon>Eukaryota</taxon>
        <taxon>Viridiplantae</taxon>
        <taxon>Streptophyta</taxon>
        <taxon>Embryophyta</taxon>
        <taxon>Tracheophyta</taxon>
        <taxon>Spermatophyta</taxon>
        <taxon>Magnoliopsida</taxon>
        <taxon>eudicotyledons</taxon>
        <taxon>Gunneridae</taxon>
        <taxon>Pentapetalae</taxon>
        <taxon>asterids</taxon>
        <taxon>lamiids</taxon>
        <taxon>Lamiales</taxon>
        <taxon>Pedaliaceae</taxon>
        <taxon>Sesamum</taxon>
    </lineage>
</organism>
<sequence length="117" mass="12918">MEQRDLNHAMAAKPAVASDQTRRHPGRPAKIRGALKLHYLPLNLPQISRAVWSFSEMEKPIDPGGSDLSNGVQEDPTTPWLLNHRQNTPAGLPRQDTGRVPTCPVFISSEESLEISS</sequence>
<feature type="compositionally biased region" description="Polar residues" evidence="1">
    <location>
        <begin position="67"/>
        <end position="76"/>
    </location>
</feature>
<feature type="region of interest" description="Disordered" evidence="1">
    <location>
        <begin position="1"/>
        <end position="27"/>
    </location>
</feature>
<dbReference type="EMBL" id="JACGWO010000003">
    <property type="protein sequence ID" value="KAK4431844.1"/>
    <property type="molecule type" value="Genomic_DNA"/>
</dbReference>
<keyword evidence="3" id="KW-1185">Reference proteome</keyword>
<reference evidence="2" key="2">
    <citation type="journal article" date="2024" name="Plant">
        <title>Genomic evolution and insights into agronomic trait innovations of Sesamum species.</title>
        <authorList>
            <person name="Miao H."/>
            <person name="Wang L."/>
            <person name="Qu L."/>
            <person name="Liu H."/>
            <person name="Sun Y."/>
            <person name="Le M."/>
            <person name="Wang Q."/>
            <person name="Wei S."/>
            <person name="Zheng Y."/>
            <person name="Lin W."/>
            <person name="Duan Y."/>
            <person name="Cao H."/>
            <person name="Xiong S."/>
            <person name="Wang X."/>
            <person name="Wei L."/>
            <person name="Li C."/>
            <person name="Ma Q."/>
            <person name="Ju M."/>
            <person name="Zhao R."/>
            <person name="Li G."/>
            <person name="Mu C."/>
            <person name="Tian Q."/>
            <person name="Mei H."/>
            <person name="Zhang T."/>
            <person name="Gao T."/>
            <person name="Zhang H."/>
        </authorList>
    </citation>
    <scope>NUCLEOTIDE SEQUENCE</scope>
    <source>
        <strain evidence="2">3651</strain>
    </source>
</reference>
<proteinExistence type="predicted"/>
<reference evidence="2" key="1">
    <citation type="submission" date="2020-06" db="EMBL/GenBank/DDBJ databases">
        <authorList>
            <person name="Li T."/>
            <person name="Hu X."/>
            <person name="Zhang T."/>
            <person name="Song X."/>
            <person name="Zhang H."/>
            <person name="Dai N."/>
            <person name="Sheng W."/>
            <person name="Hou X."/>
            <person name="Wei L."/>
        </authorList>
    </citation>
    <scope>NUCLEOTIDE SEQUENCE</scope>
    <source>
        <strain evidence="2">3651</strain>
        <tissue evidence="2">Leaf</tissue>
    </source>
</reference>
<gene>
    <name evidence="2" type="ORF">Salat_0946500</name>
</gene>
<dbReference type="AlphaFoldDB" id="A0AAE1YKT6"/>
<protein>
    <submittedName>
        <fullName evidence="2">Uncharacterized protein</fullName>
    </submittedName>
</protein>